<sequence length="643" mass="68420">MSEAQKSLATEAPAVEPAVAAPAIEEVKPGEPAAETKVEEPVTEVEASAPVEEVKEEKKEEPIYSGALGYKAPGLKNAFRFSKKYFWFGEEPVEHKNLAEYLRGEKPEVAHPTAAWASHTGKGLLFFAKHADKKETPAGVLKLSEAKDLAKDGTIAFHFKLHGQKHAFEASTSPERNGWFVAFEKAIEEAKAAEKDIVESEGYKGHLESLKKPAPLAATTSTSVPKKSTDLTVAAPADTVEEPTPARAGSSSSSSSDEDKKKKKKAKSRSVSRGKRTSFFGGLMGKKEKVEHKTEEKIENLEEKKEEKKEEKTEALEPTATEAAIPAPETTAATTVIAPLSEEEPKPAEEATTAALPATSETTEAKVEEKKPKPTKRTSIFGSLAMKLKSPTAEKKESELVPAVPAKDTEVSAEAPKVEAPLAATDASVPLVEAPKVEDVKPATTTPHKEKENFFGKFLGKAKTPTTETAPKLETAPKVEEAPKVEAPVEPVTEASVAPTEEEKKEETPAATTTPAAAATTTPAPAPKKRGSIFGNFTGSVKKGKDVAEGEAVESKSKLSGLFRKASKSVKPTKEEKETTPAATKAEETAETKEEVKVEEAPKLEAANEPTTATETPVIGDVVPEAVQVGQAPKSTTEVSATA</sequence>
<dbReference type="Pfam" id="PF15406">
    <property type="entry name" value="PH_6"/>
    <property type="match status" value="1"/>
</dbReference>
<comment type="caution">
    <text evidence="3">The sequence shown here is derived from an EMBL/GenBank/DDBJ whole genome shotgun (WGS) entry which is preliminary data.</text>
</comment>
<feature type="compositionally biased region" description="Basic and acidic residues" evidence="1">
    <location>
        <begin position="543"/>
        <end position="557"/>
    </location>
</feature>
<dbReference type="PROSITE" id="PS50003">
    <property type="entry name" value="PH_DOMAIN"/>
    <property type="match status" value="1"/>
</dbReference>
<dbReference type="InterPro" id="IPR001849">
    <property type="entry name" value="PH_domain"/>
</dbReference>
<dbReference type="EMBL" id="ML994301">
    <property type="protein sequence ID" value="KAF2196939.1"/>
    <property type="molecule type" value="Genomic_DNA"/>
</dbReference>
<proteinExistence type="predicted"/>
<feature type="region of interest" description="Disordered" evidence="1">
    <location>
        <begin position="438"/>
        <end position="621"/>
    </location>
</feature>
<evidence type="ECO:0000313" key="4">
    <source>
        <dbReference type="Proteomes" id="UP000799536"/>
    </source>
</evidence>
<dbReference type="AlphaFoldDB" id="A0A9P4JGS9"/>
<dbReference type="InterPro" id="IPR039483">
    <property type="entry name" value="Meu6_PH_dom"/>
</dbReference>
<dbReference type="PANTHER" id="PTHR42073:SF1">
    <property type="entry name" value="MEIOTIC EXPRESSION UP-REGULATED PROTEIN 6"/>
    <property type="match status" value="1"/>
</dbReference>
<dbReference type="OrthoDB" id="5593352at2759"/>
<keyword evidence="4" id="KW-1185">Reference proteome</keyword>
<feature type="compositionally biased region" description="Low complexity" evidence="1">
    <location>
        <begin position="316"/>
        <end position="340"/>
    </location>
</feature>
<feature type="compositionally biased region" description="Basic and acidic residues" evidence="1">
    <location>
        <begin position="285"/>
        <end position="315"/>
    </location>
</feature>
<protein>
    <recommendedName>
        <fullName evidence="2">PH domain-containing protein</fullName>
    </recommendedName>
</protein>
<feature type="compositionally biased region" description="Basic and acidic residues" evidence="1">
    <location>
        <begin position="475"/>
        <end position="484"/>
    </location>
</feature>
<feature type="compositionally biased region" description="Basic residues" evidence="1">
    <location>
        <begin position="261"/>
        <end position="276"/>
    </location>
</feature>
<dbReference type="InterPro" id="IPR039712">
    <property type="entry name" value="Meu6"/>
</dbReference>
<name>A0A9P4JGS9_9PLEO</name>
<feature type="compositionally biased region" description="Basic and acidic residues" evidence="1">
    <location>
        <begin position="363"/>
        <end position="372"/>
    </location>
</feature>
<accession>A0A9P4JGS9</accession>
<gene>
    <name evidence="3" type="ORF">GQ43DRAFT_230564</name>
</gene>
<dbReference type="PANTHER" id="PTHR42073">
    <property type="entry name" value="MEIOTIC EXPRESSION UP-REGULATED PROTEIN 6"/>
    <property type="match status" value="1"/>
</dbReference>
<evidence type="ECO:0000256" key="1">
    <source>
        <dbReference type="SAM" id="MobiDB-lite"/>
    </source>
</evidence>
<feature type="compositionally biased region" description="Low complexity" evidence="1">
    <location>
        <begin position="604"/>
        <end position="617"/>
    </location>
</feature>
<dbReference type="Proteomes" id="UP000799536">
    <property type="component" value="Unassembled WGS sequence"/>
</dbReference>
<evidence type="ECO:0000259" key="2">
    <source>
        <dbReference type="PROSITE" id="PS50003"/>
    </source>
</evidence>
<feature type="region of interest" description="Disordered" evidence="1">
    <location>
        <begin position="1"/>
        <end position="58"/>
    </location>
</feature>
<evidence type="ECO:0000313" key="3">
    <source>
        <dbReference type="EMBL" id="KAF2196939.1"/>
    </source>
</evidence>
<organism evidence="3 4">
    <name type="scientific">Delitschia confertaspora ATCC 74209</name>
    <dbReference type="NCBI Taxonomy" id="1513339"/>
    <lineage>
        <taxon>Eukaryota</taxon>
        <taxon>Fungi</taxon>
        <taxon>Dikarya</taxon>
        <taxon>Ascomycota</taxon>
        <taxon>Pezizomycotina</taxon>
        <taxon>Dothideomycetes</taxon>
        <taxon>Pleosporomycetidae</taxon>
        <taxon>Pleosporales</taxon>
        <taxon>Delitschiaceae</taxon>
        <taxon>Delitschia</taxon>
    </lineage>
</organism>
<feature type="domain" description="PH" evidence="2">
    <location>
        <begin position="61"/>
        <end position="188"/>
    </location>
</feature>
<feature type="compositionally biased region" description="Low complexity" evidence="1">
    <location>
        <begin position="485"/>
        <end position="499"/>
    </location>
</feature>
<feature type="compositionally biased region" description="Basic and acidic residues" evidence="1">
    <location>
        <begin position="438"/>
        <end position="454"/>
    </location>
</feature>
<feature type="compositionally biased region" description="Low complexity" evidence="1">
    <location>
        <begin position="461"/>
        <end position="474"/>
    </location>
</feature>
<feature type="compositionally biased region" description="Basic and acidic residues" evidence="1">
    <location>
        <begin position="25"/>
        <end position="40"/>
    </location>
</feature>
<feature type="compositionally biased region" description="Low complexity" evidence="1">
    <location>
        <begin position="350"/>
        <end position="362"/>
    </location>
</feature>
<feature type="region of interest" description="Disordered" evidence="1">
    <location>
        <begin position="214"/>
        <end position="419"/>
    </location>
</feature>
<reference evidence="3" key="1">
    <citation type="journal article" date="2020" name="Stud. Mycol.">
        <title>101 Dothideomycetes genomes: a test case for predicting lifestyles and emergence of pathogens.</title>
        <authorList>
            <person name="Haridas S."/>
            <person name="Albert R."/>
            <person name="Binder M."/>
            <person name="Bloem J."/>
            <person name="Labutti K."/>
            <person name="Salamov A."/>
            <person name="Andreopoulos B."/>
            <person name="Baker S."/>
            <person name="Barry K."/>
            <person name="Bills G."/>
            <person name="Bluhm B."/>
            <person name="Cannon C."/>
            <person name="Castanera R."/>
            <person name="Culley D."/>
            <person name="Daum C."/>
            <person name="Ezra D."/>
            <person name="Gonzalez J."/>
            <person name="Henrissat B."/>
            <person name="Kuo A."/>
            <person name="Liang C."/>
            <person name="Lipzen A."/>
            <person name="Lutzoni F."/>
            <person name="Magnuson J."/>
            <person name="Mondo S."/>
            <person name="Nolan M."/>
            <person name="Ohm R."/>
            <person name="Pangilinan J."/>
            <person name="Park H.-J."/>
            <person name="Ramirez L."/>
            <person name="Alfaro M."/>
            <person name="Sun H."/>
            <person name="Tritt A."/>
            <person name="Yoshinaga Y."/>
            <person name="Zwiers L.-H."/>
            <person name="Turgeon B."/>
            <person name="Goodwin S."/>
            <person name="Spatafora J."/>
            <person name="Crous P."/>
            <person name="Grigoriev I."/>
        </authorList>
    </citation>
    <scope>NUCLEOTIDE SEQUENCE</scope>
    <source>
        <strain evidence="3">ATCC 74209</strain>
    </source>
</reference>
<feature type="compositionally biased region" description="Basic and acidic residues" evidence="1">
    <location>
        <begin position="572"/>
        <end position="603"/>
    </location>
</feature>
<feature type="compositionally biased region" description="Low complexity" evidence="1">
    <location>
        <begin position="509"/>
        <end position="523"/>
    </location>
</feature>
<feature type="compositionally biased region" description="Low complexity" evidence="1">
    <location>
        <begin position="9"/>
        <end position="24"/>
    </location>
</feature>